<reference evidence="10 11" key="1">
    <citation type="submission" date="2018-06" db="EMBL/GenBank/DDBJ databases">
        <authorList>
            <consortium name="Pathogen Informatics"/>
            <person name="Doyle S."/>
        </authorList>
    </citation>
    <scope>NUCLEOTIDE SEQUENCE [LARGE SCALE GENOMIC DNA]</scope>
    <source>
        <strain evidence="10 11">NCTC13093</strain>
    </source>
</reference>
<comment type="catalytic activity">
    <reaction evidence="8">
        <text>(sulfur carrier)-H + L-cysteine = (sulfur carrier)-SH + L-alanine</text>
        <dbReference type="Rhea" id="RHEA:43892"/>
        <dbReference type="Rhea" id="RHEA-COMP:14737"/>
        <dbReference type="Rhea" id="RHEA-COMP:14739"/>
        <dbReference type="ChEBI" id="CHEBI:29917"/>
        <dbReference type="ChEBI" id="CHEBI:35235"/>
        <dbReference type="ChEBI" id="CHEBI:57972"/>
        <dbReference type="ChEBI" id="CHEBI:64428"/>
        <dbReference type="EC" id="2.8.1.7"/>
    </reaction>
</comment>
<evidence type="ECO:0000256" key="5">
    <source>
        <dbReference type="ARBA" id="ARBA00022898"/>
    </source>
</evidence>
<dbReference type="AlphaFoldDB" id="A0A2X0V8G2"/>
<keyword evidence="5" id="KW-0663">Pyridoxal phosphate</keyword>
<dbReference type="PIRSF" id="PIRSF005572">
    <property type="entry name" value="NifS"/>
    <property type="match status" value="1"/>
</dbReference>
<comment type="cofactor">
    <cofactor evidence="1">
        <name>pyridoxal 5'-phosphate</name>
        <dbReference type="ChEBI" id="CHEBI:597326"/>
    </cofactor>
</comment>
<keyword evidence="6" id="KW-0408">Iron</keyword>
<evidence type="ECO:0000259" key="9">
    <source>
        <dbReference type="Pfam" id="PF00266"/>
    </source>
</evidence>
<dbReference type="InterPro" id="IPR015424">
    <property type="entry name" value="PyrdxlP-dep_Trfase"/>
</dbReference>
<dbReference type="GO" id="GO:0051536">
    <property type="term" value="F:iron-sulfur cluster binding"/>
    <property type="evidence" value="ECO:0007669"/>
    <property type="project" value="UniProtKB-KW"/>
</dbReference>
<evidence type="ECO:0000256" key="1">
    <source>
        <dbReference type="ARBA" id="ARBA00001933"/>
    </source>
</evidence>
<dbReference type="EC" id="2.8.1.7" evidence="10"/>
<dbReference type="EMBL" id="UAPV01000001">
    <property type="protein sequence ID" value="SPT69416.1"/>
    <property type="molecule type" value="Genomic_DNA"/>
</dbReference>
<evidence type="ECO:0000256" key="7">
    <source>
        <dbReference type="ARBA" id="ARBA00023014"/>
    </source>
</evidence>
<keyword evidence="3 10" id="KW-0808">Transferase</keyword>
<comment type="similarity">
    <text evidence="2">Belongs to the class-V pyridoxal-phosphate-dependent aminotransferase family. NifS/IscS subfamily.</text>
</comment>
<keyword evidence="7" id="KW-0411">Iron-sulfur</keyword>
<dbReference type="InterPro" id="IPR015422">
    <property type="entry name" value="PyrdxlP-dep_Trfase_small"/>
</dbReference>
<evidence type="ECO:0000256" key="4">
    <source>
        <dbReference type="ARBA" id="ARBA00022723"/>
    </source>
</evidence>
<accession>A0A2X0V8G2</accession>
<dbReference type="Proteomes" id="UP000250086">
    <property type="component" value="Unassembled WGS sequence"/>
</dbReference>
<evidence type="ECO:0000256" key="8">
    <source>
        <dbReference type="ARBA" id="ARBA00050776"/>
    </source>
</evidence>
<dbReference type="RefSeq" id="WP_113743592.1">
    <property type="nucleotide sequence ID" value="NZ_UAPV01000001.1"/>
</dbReference>
<organism evidence="10 11">
    <name type="scientific">Anaerobiospirillum thomasii</name>
    <dbReference type="NCBI Taxonomy" id="179995"/>
    <lineage>
        <taxon>Bacteria</taxon>
        <taxon>Pseudomonadati</taxon>
        <taxon>Pseudomonadota</taxon>
        <taxon>Gammaproteobacteria</taxon>
        <taxon>Aeromonadales</taxon>
        <taxon>Succinivibrionaceae</taxon>
        <taxon>Anaerobiospirillum</taxon>
    </lineage>
</organism>
<feature type="domain" description="Aminotransferase class V" evidence="9">
    <location>
        <begin position="8"/>
        <end position="373"/>
    </location>
</feature>
<dbReference type="Gene3D" id="3.90.1150.10">
    <property type="entry name" value="Aspartate Aminotransferase, domain 1"/>
    <property type="match status" value="1"/>
</dbReference>
<evidence type="ECO:0000313" key="10">
    <source>
        <dbReference type="EMBL" id="SPT69416.1"/>
    </source>
</evidence>
<keyword evidence="11" id="KW-1185">Reference proteome</keyword>
<dbReference type="InterPro" id="IPR000192">
    <property type="entry name" value="Aminotrans_V_dom"/>
</dbReference>
<dbReference type="GO" id="GO:0031071">
    <property type="term" value="F:cysteine desulfurase activity"/>
    <property type="evidence" value="ECO:0007669"/>
    <property type="project" value="UniProtKB-EC"/>
</dbReference>
<dbReference type="PANTHER" id="PTHR11601:SF34">
    <property type="entry name" value="CYSTEINE DESULFURASE"/>
    <property type="match status" value="1"/>
</dbReference>
<protein>
    <submittedName>
        <fullName evidence="10">Cysteine desulfurase</fullName>
        <ecNumber evidence="10">2.8.1.7</ecNumber>
    </submittedName>
</protein>
<dbReference type="GO" id="GO:0046872">
    <property type="term" value="F:metal ion binding"/>
    <property type="evidence" value="ECO:0007669"/>
    <property type="project" value="UniProtKB-KW"/>
</dbReference>
<dbReference type="PANTHER" id="PTHR11601">
    <property type="entry name" value="CYSTEINE DESULFURYLASE FAMILY MEMBER"/>
    <property type="match status" value="1"/>
</dbReference>
<keyword evidence="4" id="KW-0479">Metal-binding</keyword>
<evidence type="ECO:0000256" key="3">
    <source>
        <dbReference type="ARBA" id="ARBA00022679"/>
    </source>
</evidence>
<dbReference type="InterPro" id="IPR016454">
    <property type="entry name" value="Cysteine_dSase"/>
</dbReference>
<proteinExistence type="inferred from homology"/>
<evidence type="ECO:0000256" key="6">
    <source>
        <dbReference type="ARBA" id="ARBA00023004"/>
    </source>
</evidence>
<evidence type="ECO:0000313" key="11">
    <source>
        <dbReference type="Proteomes" id="UP000250086"/>
    </source>
</evidence>
<sequence>MHKIKLPVYLDYAASTPCDPQVSEVMLSCLTGSGHFGNPASKDHVYGWEAADVVETARDQIGQCIGSSPLNITFTSGATESSNLAIIGLARGLAATDRRRHIVTSMIEHKAVLESCAYLQRQGYKVSYIKPHADGSVDCALLESYLEDDTFLVSIAQANSVVGTISDIHALADMCHERGIYFHSDCAQSAGWETLDLDKSNIDLVSLTPEKIYGPKGVGAIYIKRPLDKKIEPLIYGGGQERNLRSGTVAVHQVAAMGKAFELIQQRAADDKKHILALREKLKEAMLALKDVSINGSQEHHLPGILSVTFKGIDSHMLLPTMSDIAASTGSACSSAALTPSYVLKALGLSDNDARSTLRLSIGRFTTEDDIQRAIADITRAVVALQEAGSMWQVNKEL</sequence>
<dbReference type="Pfam" id="PF00266">
    <property type="entry name" value="Aminotran_5"/>
    <property type="match status" value="1"/>
</dbReference>
<name>A0A2X0V8G2_9GAMM</name>
<dbReference type="Gene3D" id="3.40.640.10">
    <property type="entry name" value="Type I PLP-dependent aspartate aminotransferase-like (Major domain)"/>
    <property type="match status" value="1"/>
</dbReference>
<gene>
    <name evidence="10" type="primary">iscS</name>
    <name evidence="10" type="ORF">NCTC13093_00788</name>
</gene>
<dbReference type="InterPro" id="IPR015421">
    <property type="entry name" value="PyrdxlP-dep_Trfase_major"/>
</dbReference>
<dbReference type="SUPFAM" id="SSF53383">
    <property type="entry name" value="PLP-dependent transferases"/>
    <property type="match status" value="1"/>
</dbReference>
<evidence type="ECO:0000256" key="2">
    <source>
        <dbReference type="ARBA" id="ARBA00006490"/>
    </source>
</evidence>